<dbReference type="OrthoDB" id="10040024at2759"/>
<dbReference type="STRING" id="436010.A0A166NWF2"/>
<dbReference type="InterPro" id="IPR045214">
    <property type="entry name" value="Surf1/Surf4"/>
</dbReference>
<keyword evidence="5" id="KW-0999">Mitochondrion inner membrane</keyword>
<keyword evidence="7" id="KW-1185">Reference proteome</keyword>
<organism evidence="6 7">
    <name type="scientific">Athelia psychrophila</name>
    <dbReference type="NCBI Taxonomy" id="1759441"/>
    <lineage>
        <taxon>Eukaryota</taxon>
        <taxon>Fungi</taxon>
        <taxon>Dikarya</taxon>
        <taxon>Basidiomycota</taxon>
        <taxon>Agaricomycotina</taxon>
        <taxon>Agaricomycetes</taxon>
        <taxon>Agaricomycetidae</taxon>
        <taxon>Atheliales</taxon>
        <taxon>Atheliaceae</taxon>
        <taxon>Athelia</taxon>
    </lineage>
</organism>
<dbReference type="CDD" id="cd06662">
    <property type="entry name" value="SURF1"/>
    <property type="match status" value="1"/>
</dbReference>
<dbReference type="Pfam" id="PF02104">
    <property type="entry name" value="SURF1"/>
    <property type="match status" value="1"/>
</dbReference>
<evidence type="ECO:0000256" key="4">
    <source>
        <dbReference type="ARBA" id="ARBA00023136"/>
    </source>
</evidence>
<gene>
    <name evidence="6" type="ORF">FIBSPDRAFT_855999</name>
</gene>
<comment type="function">
    <text evidence="5">Probably involved in the biogenesis of the COX complex.</text>
</comment>
<sequence length="240" mass="27380">MGFMPIFTFALGTWQLKRLQWKVNLIDELREKLEREPINLPHHVNLSVIPDFTFRKVYLKGIWDHAHTMFLGPRVREGAQGYNVVTPLVRADGSTVLVDRGFVLKENLDNGAFKQATGEVELLGMIRTSQNRNTFTPDNQPEQNQWYWTDVQAMADHAGGEAVGVQPVFIEEIFEGYAGEAGVRISRGVPLGREPTVDVRNSHLSYIVTWYSLSAFTAFMMVRLVSKRRRLAVARPMPRH</sequence>
<reference evidence="6 7" key="1">
    <citation type="journal article" date="2016" name="Mol. Biol. Evol.">
        <title>Comparative Genomics of Early-Diverging Mushroom-Forming Fungi Provides Insights into the Origins of Lignocellulose Decay Capabilities.</title>
        <authorList>
            <person name="Nagy L.G."/>
            <person name="Riley R."/>
            <person name="Tritt A."/>
            <person name="Adam C."/>
            <person name="Daum C."/>
            <person name="Floudas D."/>
            <person name="Sun H."/>
            <person name="Yadav J.S."/>
            <person name="Pangilinan J."/>
            <person name="Larsson K.H."/>
            <person name="Matsuura K."/>
            <person name="Barry K."/>
            <person name="Labutti K."/>
            <person name="Kuo R."/>
            <person name="Ohm R.A."/>
            <person name="Bhattacharya S.S."/>
            <person name="Shirouzu T."/>
            <person name="Yoshinaga Y."/>
            <person name="Martin F.M."/>
            <person name="Grigoriev I.V."/>
            <person name="Hibbett D.S."/>
        </authorList>
    </citation>
    <scope>NUCLEOTIDE SEQUENCE [LARGE SCALE GENOMIC DNA]</scope>
    <source>
        <strain evidence="6 7">CBS 109695</strain>
    </source>
</reference>
<dbReference type="PROSITE" id="PS50895">
    <property type="entry name" value="SURF1"/>
    <property type="match status" value="1"/>
</dbReference>
<dbReference type="GO" id="GO:0033617">
    <property type="term" value="P:mitochondrial respiratory chain complex IV assembly"/>
    <property type="evidence" value="ECO:0007669"/>
    <property type="project" value="TreeGrafter"/>
</dbReference>
<evidence type="ECO:0000313" key="6">
    <source>
        <dbReference type="EMBL" id="KZP25442.1"/>
    </source>
</evidence>
<comment type="subcellular location">
    <subcellularLocation>
        <location evidence="1">Membrane</location>
    </subcellularLocation>
    <subcellularLocation>
        <location evidence="5">Mitochondrion inner membrane</location>
        <topology evidence="5">Multi-pass membrane protein</topology>
    </subcellularLocation>
</comment>
<keyword evidence="3 5" id="KW-1133">Transmembrane helix</keyword>
<evidence type="ECO:0000313" key="7">
    <source>
        <dbReference type="Proteomes" id="UP000076532"/>
    </source>
</evidence>
<evidence type="ECO:0000256" key="2">
    <source>
        <dbReference type="ARBA" id="ARBA00022692"/>
    </source>
</evidence>
<dbReference type="PANTHER" id="PTHR23427">
    <property type="entry name" value="SURFEIT LOCUS PROTEIN"/>
    <property type="match status" value="1"/>
</dbReference>
<dbReference type="InterPro" id="IPR002994">
    <property type="entry name" value="Surf1/Shy1"/>
</dbReference>
<evidence type="ECO:0000256" key="3">
    <source>
        <dbReference type="ARBA" id="ARBA00022989"/>
    </source>
</evidence>
<dbReference type="EMBL" id="KV417521">
    <property type="protein sequence ID" value="KZP25442.1"/>
    <property type="molecule type" value="Genomic_DNA"/>
</dbReference>
<dbReference type="Proteomes" id="UP000076532">
    <property type="component" value="Unassembled WGS sequence"/>
</dbReference>
<evidence type="ECO:0000256" key="5">
    <source>
        <dbReference type="RuleBase" id="RU363076"/>
    </source>
</evidence>
<protein>
    <recommendedName>
        <fullName evidence="5">SURF1-like protein</fullName>
    </recommendedName>
</protein>
<evidence type="ECO:0000256" key="1">
    <source>
        <dbReference type="ARBA" id="ARBA00004370"/>
    </source>
</evidence>
<keyword evidence="5" id="KW-0496">Mitochondrion</keyword>
<proteinExistence type="inferred from homology"/>
<dbReference type="PANTHER" id="PTHR23427:SF2">
    <property type="entry name" value="SURFEIT LOCUS PROTEIN 1"/>
    <property type="match status" value="1"/>
</dbReference>
<accession>A0A166NWF2</accession>
<dbReference type="AlphaFoldDB" id="A0A166NWF2"/>
<comment type="caution">
    <text evidence="5">Lacks conserved residue(s) required for the propagation of feature annotation.</text>
</comment>
<feature type="transmembrane region" description="Helical" evidence="5">
    <location>
        <begin position="204"/>
        <end position="225"/>
    </location>
</feature>
<keyword evidence="2 5" id="KW-0812">Transmembrane</keyword>
<keyword evidence="4 5" id="KW-0472">Membrane</keyword>
<comment type="similarity">
    <text evidence="5">Belongs to the SURF1 family.</text>
</comment>
<name>A0A166NWF2_9AGAM</name>
<dbReference type="GO" id="GO:0005743">
    <property type="term" value="C:mitochondrial inner membrane"/>
    <property type="evidence" value="ECO:0007669"/>
    <property type="project" value="UniProtKB-SubCell"/>
</dbReference>